<keyword evidence="1" id="KW-0805">Transcription regulation</keyword>
<evidence type="ECO:0000256" key="3">
    <source>
        <dbReference type="ARBA" id="ARBA00023163"/>
    </source>
</evidence>
<evidence type="ECO:0000313" key="5">
    <source>
        <dbReference type="EMBL" id="MFH7598752.1"/>
    </source>
</evidence>
<dbReference type="SMART" id="SM00342">
    <property type="entry name" value="HTH_ARAC"/>
    <property type="match status" value="1"/>
</dbReference>
<evidence type="ECO:0000256" key="2">
    <source>
        <dbReference type="ARBA" id="ARBA00023125"/>
    </source>
</evidence>
<evidence type="ECO:0000259" key="4">
    <source>
        <dbReference type="PROSITE" id="PS01124"/>
    </source>
</evidence>
<dbReference type="InterPro" id="IPR050204">
    <property type="entry name" value="AraC_XylS_family_regulators"/>
</dbReference>
<name>A0ABW7PLY6_9ACTN</name>
<proteinExistence type="predicted"/>
<keyword evidence="2" id="KW-0238">DNA-binding</keyword>
<feature type="domain" description="HTH araC/xylS-type" evidence="4">
    <location>
        <begin position="207"/>
        <end position="308"/>
    </location>
</feature>
<keyword evidence="6" id="KW-1185">Reference proteome</keyword>
<dbReference type="Proteomes" id="UP001610631">
    <property type="component" value="Unassembled WGS sequence"/>
</dbReference>
<dbReference type="EMBL" id="JBBDHD010000093">
    <property type="protein sequence ID" value="MFH7598752.1"/>
    <property type="molecule type" value="Genomic_DNA"/>
</dbReference>
<dbReference type="Gene3D" id="1.10.10.60">
    <property type="entry name" value="Homeodomain-like"/>
    <property type="match status" value="1"/>
</dbReference>
<evidence type="ECO:0000256" key="1">
    <source>
        <dbReference type="ARBA" id="ARBA00023015"/>
    </source>
</evidence>
<comment type="caution">
    <text evidence="5">The sequence shown here is derived from an EMBL/GenBank/DDBJ whole genome shotgun (WGS) entry which is preliminary data.</text>
</comment>
<dbReference type="InterPro" id="IPR035418">
    <property type="entry name" value="AraC-bd_2"/>
</dbReference>
<dbReference type="InterPro" id="IPR009057">
    <property type="entry name" value="Homeodomain-like_sf"/>
</dbReference>
<dbReference type="Pfam" id="PF12833">
    <property type="entry name" value="HTH_18"/>
    <property type="match status" value="1"/>
</dbReference>
<dbReference type="PANTHER" id="PTHR46796">
    <property type="entry name" value="HTH-TYPE TRANSCRIPTIONAL ACTIVATOR RHAS-RELATED"/>
    <property type="match status" value="1"/>
</dbReference>
<evidence type="ECO:0000313" key="6">
    <source>
        <dbReference type="Proteomes" id="UP001610631"/>
    </source>
</evidence>
<dbReference type="SUPFAM" id="SSF46689">
    <property type="entry name" value="Homeodomain-like"/>
    <property type="match status" value="1"/>
</dbReference>
<dbReference type="Pfam" id="PF14525">
    <property type="entry name" value="AraC_binding_2"/>
    <property type="match status" value="1"/>
</dbReference>
<dbReference type="PANTHER" id="PTHR46796:SF12">
    <property type="entry name" value="HTH-TYPE DNA-BINDING TRANSCRIPTIONAL ACTIVATOR EUTR"/>
    <property type="match status" value="1"/>
</dbReference>
<sequence>MERLSFASESLNETEAFLSSAYTPMRIGGRPERTGTRIERREARGLTVDELAFDYTMAYDAGCLERICLLTMHEGTVVDTTGGKEEFHGPGETFLIAQPDRPYTGEVRAASYTITMFDPGLLTGVAAAPGPVRLTGQRAHDADADRLLERTVAYLRDDVMAGPAADEPLVVAGAVRLLAATVLAAFPHTDADSAPGAGRDATSDTLRRAVDFIEANAHRDIGLAEIAASIPLTPRAVQYAFKRHAGTTPLAHLRRVRLARAHAELRSADPATASVTSIAAKWGFGHFGRFAAAHRAAYGVSPVSLLRTRR</sequence>
<accession>A0ABW7PLY6</accession>
<organism evidence="5 6">
    <name type="scientific">Streptomyces racemochromogenes</name>
    <dbReference type="NCBI Taxonomy" id="67353"/>
    <lineage>
        <taxon>Bacteria</taxon>
        <taxon>Bacillati</taxon>
        <taxon>Actinomycetota</taxon>
        <taxon>Actinomycetes</taxon>
        <taxon>Kitasatosporales</taxon>
        <taxon>Streptomycetaceae</taxon>
        <taxon>Streptomyces</taxon>
    </lineage>
</organism>
<dbReference type="PROSITE" id="PS01124">
    <property type="entry name" value="HTH_ARAC_FAMILY_2"/>
    <property type="match status" value="1"/>
</dbReference>
<reference evidence="5 6" key="1">
    <citation type="submission" date="2024-03" db="EMBL/GenBank/DDBJ databases">
        <title>Whole genome sequencing of Streptomyces racemochromogenes, to identify antimicrobial biosynthetic gene clusters.</title>
        <authorList>
            <person name="Suryawanshi P."/>
            <person name="Krishnaraj P.U."/>
            <person name="Arun Y.P."/>
            <person name="Suryawanshi M.P."/>
            <person name="Rakshit O."/>
        </authorList>
    </citation>
    <scope>NUCLEOTIDE SEQUENCE [LARGE SCALE GENOMIC DNA]</scope>
    <source>
        <strain evidence="5 6">AUDT626</strain>
    </source>
</reference>
<dbReference type="InterPro" id="IPR018060">
    <property type="entry name" value="HTH_AraC"/>
</dbReference>
<gene>
    <name evidence="5" type="ORF">WDV06_27200</name>
</gene>
<keyword evidence="3" id="KW-0804">Transcription</keyword>
<dbReference type="RefSeq" id="WP_395512428.1">
    <property type="nucleotide sequence ID" value="NZ_JBBDHD010000093.1"/>
</dbReference>
<protein>
    <submittedName>
        <fullName evidence="5">AraC family transcriptional regulator</fullName>
    </submittedName>
</protein>